<reference evidence="3 4" key="1">
    <citation type="submission" date="2023-07" db="EMBL/GenBank/DDBJ databases">
        <authorList>
            <person name="Peeters C."/>
        </authorList>
    </citation>
    <scope>NUCLEOTIDE SEQUENCE [LARGE SCALE GENOMIC DNA]</scope>
    <source>
        <strain evidence="3 4">R-16034</strain>
    </source>
</reference>
<gene>
    <name evidence="3" type="ORF">R16034_00768</name>
</gene>
<accession>A0AB72X421</accession>
<evidence type="ECO:0000313" key="4">
    <source>
        <dbReference type="Proteomes" id="UP001189225"/>
    </source>
</evidence>
<sequence length="115" mass="11773">MFLTRWFVAATLLALAPPWVLAQGAASAPMASPSDPLNADAAVPAVTVPRTFDSYHAYRDSGPAPWRETNAAVSPKPKSGASAQGGHAGHAMPASAPVAPSNKPAGESMPGMHHH</sequence>
<dbReference type="Proteomes" id="UP001189225">
    <property type="component" value="Unassembled WGS sequence"/>
</dbReference>
<keyword evidence="4" id="KW-1185">Reference proteome</keyword>
<feature type="region of interest" description="Disordered" evidence="1">
    <location>
        <begin position="57"/>
        <end position="115"/>
    </location>
</feature>
<dbReference type="AlphaFoldDB" id="A0AB72X421"/>
<dbReference type="RefSeq" id="WP_316898659.1">
    <property type="nucleotide sequence ID" value="NZ_CATWHI010000001.1"/>
</dbReference>
<evidence type="ECO:0000256" key="1">
    <source>
        <dbReference type="SAM" id="MobiDB-lite"/>
    </source>
</evidence>
<name>A0AB72X421_9RALS</name>
<comment type="caution">
    <text evidence="3">The sequence shown here is derived from an EMBL/GenBank/DDBJ whole genome shotgun (WGS) entry which is preliminary data.</text>
</comment>
<organism evidence="3 4">
    <name type="scientific">Ralstonia edaphi</name>
    <dbReference type="NCBI Taxonomy" id="3058599"/>
    <lineage>
        <taxon>Bacteria</taxon>
        <taxon>Pseudomonadati</taxon>
        <taxon>Pseudomonadota</taxon>
        <taxon>Betaproteobacteria</taxon>
        <taxon>Burkholderiales</taxon>
        <taxon>Burkholderiaceae</taxon>
        <taxon>Ralstonia</taxon>
    </lineage>
</organism>
<feature type="compositionally biased region" description="Low complexity" evidence="1">
    <location>
        <begin position="79"/>
        <end position="91"/>
    </location>
</feature>
<keyword evidence="2" id="KW-0732">Signal</keyword>
<feature type="chain" id="PRO_5044496289" evidence="2">
    <location>
        <begin position="23"/>
        <end position="115"/>
    </location>
</feature>
<proteinExistence type="predicted"/>
<feature type="signal peptide" evidence="2">
    <location>
        <begin position="1"/>
        <end position="22"/>
    </location>
</feature>
<evidence type="ECO:0000313" key="3">
    <source>
        <dbReference type="EMBL" id="CAJ0737558.1"/>
    </source>
</evidence>
<evidence type="ECO:0000256" key="2">
    <source>
        <dbReference type="SAM" id="SignalP"/>
    </source>
</evidence>
<dbReference type="EMBL" id="CATWHI010000001">
    <property type="protein sequence ID" value="CAJ0737558.1"/>
    <property type="molecule type" value="Genomic_DNA"/>
</dbReference>
<protein>
    <submittedName>
        <fullName evidence="3">Uncharacterized protein</fullName>
    </submittedName>
</protein>